<protein>
    <submittedName>
        <fullName evidence="4">Uncharacterized protein LOC107023084</fullName>
    </submittedName>
</protein>
<sequence>MDEEDAEKTAFITLWGVYQYRVMSFGLKNAGATYMRAMTTIFHDMIYKEIEVCVDDVIIKSRESSDHLTHLKKFFDRLHRYNWKLNPAKCAFGVPARKLLGFIYVQKLCKKFRNIEFRHSPRIQNELSVVLATISSMIKHPETDYIDPLDIELKGHPIHCFHVETEPDGLPWYFDIKKYLESGTYPEDATANQQKSIRRVALNLFLSGEVLYRRTPDLGLLRCIDVVEVVKLIEQIHAGVCRTHMNVLTLARKILRAGYFWITMENDCCKFVQKCHKCQVHDDLISVPPHELNSISSPWPFVAWGMDVIGPI</sequence>
<organism evidence="3 4">
    <name type="scientific">Solanum pennellii</name>
    <name type="common">Tomato</name>
    <name type="synonym">Lycopersicon pennellii</name>
    <dbReference type="NCBI Taxonomy" id="28526"/>
    <lineage>
        <taxon>Eukaryota</taxon>
        <taxon>Viridiplantae</taxon>
        <taxon>Streptophyta</taxon>
        <taxon>Embryophyta</taxon>
        <taxon>Tracheophyta</taxon>
        <taxon>Spermatophyta</taxon>
        <taxon>Magnoliopsida</taxon>
        <taxon>eudicotyledons</taxon>
        <taxon>Gunneridae</taxon>
        <taxon>Pentapetalae</taxon>
        <taxon>asterids</taxon>
        <taxon>lamiids</taxon>
        <taxon>Solanales</taxon>
        <taxon>Solanaceae</taxon>
        <taxon>Solanoideae</taxon>
        <taxon>Solaneae</taxon>
        <taxon>Solanum</taxon>
        <taxon>Solanum subgen. Lycopersicon</taxon>
    </lineage>
</organism>
<proteinExistence type="predicted"/>
<dbReference type="PANTHER" id="PTHR48475">
    <property type="entry name" value="RIBONUCLEASE H"/>
    <property type="match status" value="1"/>
</dbReference>
<dbReference type="SUPFAM" id="SSF56672">
    <property type="entry name" value="DNA/RNA polymerases"/>
    <property type="match status" value="1"/>
</dbReference>
<dbReference type="RefSeq" id="XP_015079120.1">
    <property type="nucleotide sequence ID" value="XM_015223634.1"/>
</dbReference>
<dbReference type="Proteomes" id="UP000694930">
    <property type="component" value="Chromosome 1"/>
</dbReference>
<dbReference type="GeneID" id="107023084"/>
<name>A0ABM1H1N0_SOLPN</name>
<gene>
    <name evidence="4" type="primary">LOC107023084</name>
</gene>
<dbReference type="Gene3D" id="1.10.340.70">
    <property type="match status" value="1"/>
</dbReference>
<dbReference type="CDD" id="cd01647">
    <property type="entry name" value="RT_LTR"/>
    <property type="match status" value="1"/>
</dbReference>
<reference evidence="4" key="2">
    <citation type="submission" date="2025-08" db="UniProtKB">
        <authorList>
            <consortium name="RefSeq"/>
        </authorList>
    </citation>
    <scope>IDENTIFICATION</scope>
</reference>
<keyword evidence="3" id="KW-1185">Reference proteome</keyword>
<dbReference type="InterPro" id="IPR041588">
    <property type="entry name" value="Integrase_H2C2"/>
</dbReference>
<reference evidence="3" key="1">
    <citation type="journal article" date="2014" name="Nat. Genet.">
        <title>The genome of the stress-tolerant wild tomato species Solanum pennellii.</title>
        <authorList>
            <person name="Bolger A."/>
            <person name="Scossa F."/>
            <person name="Bolger M.E."/>
            <person name="Lanz C."/>
            <person name="Maumus F."/>
            <person name="Tohge T."/>
            <person name="Quesneville H."/>
            <person name="Alseekh S."/>
            <person name="Sorensen I."/>
            <person name="Lichtenstein G."/>
            <person name="Fich E.A."/>
            <person name="Conte M."/>
            <person name="Keller H."/>
            <person name="Schneeberger K."/>
            <person name="Schwacke R."/>
            <person name="Ofner I."/>
            <person name="Vrebalov J."/>
            <person name="Xu Y."/>
            <person name="Osorio S."/>
            <person name="Aflitos S.A."/>
            <person name="Schijlen E."/>
            <person name="Jimenez-Gomez J.M."/>
            <person name="Ryngajllo M."/>
            <person name="Kimura S."/>
            <person name="Kumar R."/>
            <person name="Koenig D."/>
            <person name="Headland L.R."/>
            <person name="Maloof J.N."/>
            <person name="Sinha N."/>
            <person name="van Ham R.C."/>
            <person name="Lankhorst R.K."/>
            <person name="Mao L."/>
            <person name="Vogel A."/>
            <person name="Arsova B."/>
            <person name="Panstruga R."/>
            <person name="Fei Z."/>
            <person name="Rose J.K."/>
            <person name="Zamir D."/>
            <person name="Carrari F."/>
            <person name="Giovannoni J.J."/>
            <person name="Weigel D."/>
            <person name="Usadel B."/>
            <person name="Fernie A.R."/>
        </authorList>
    </citation>
    <scope>NUCLEOTIDE SEQUENCE [LARGE SCALE GENOMIC DNA]</scope>
    <source>
        <strain evidence="3">cv. LA0716</strain>
    </source>
</reference>
<dbReference type="InterPro" id="IPR000477">
    <property type="entry name" value="RT_dom"/>
</dbReference>
<accession>A0ABM1H1N0</accession>
<dbReference type="Pfam" id="PF00078">
    <property type="entry name" value="RVT_1"/>
    <property type="match status" value="1"/>
</dbReference>
<feature type="domain" description="Reverse transcriptase" evidence="1">
    <location>
        <begin position="2"/>
        <end position="103"/>
    </location>
</feature>
<dbReference type="Gene3D" id="3.30.70.270">
    <property type="match status" value="1"/>
</dbReference>
<feature type="domain" description="Integrase zinc-binding" evidence="2">
    <location>
        <begin position="230"/>
        <end position="281"/>
    </location>
</feature>
<evidence type="ECO:0000259" key="1">
    <source>
        <dbReference type="Pfam" id="PF00078"/>
    </source>
</evidence>
<dbReference type="InterPro" id="IPR043502">
    <property type="entry name" value="DNA/RNA_pol_sf"/>
</dbReference>
<evidence type="ECO:0000313" key="3">
    <source>
        <dbReference type="Proteomes" id="UP000694930"/>
    </source>
</evidence>
<dbReference type="Pfam" id="PF17921">
    <property type="entry name" value="Integrase_H2C2"/>
    <property type="match status" value="1"/>
</dbReference>
<evidence type="ECO:0000259" key="2">
    <source>
        <dbReference type="Pfam" id="PF17921"/>
    </source>
</evidence>
<dbReference type="PANTHER" id="PTHR48475:SF1">
    <property type="entry name" value="RNASE H TYPE-1 DOMAIN-CONTAINING PROTEIN"/>
    <property type="match status" value="1"/>
</dbReference>
<dbReference type="InterPro" id="IPR043128">
    <property type="entry name" value="Rev_trsase/Diguanyl_cyclase"/>
</dbReference>
<evidence type="ECO:0000313" key="4">
    <source>
        <dbReference type="RefSeq" id="XP_015079120.1"/>
    </source>
</evidence>
<dbReference type="Gene3D" id="3.10.10.10">
    <property type="entry name" value="HIV Type 1 Reverse Transcriptase, subunit A, domain 1"/>
    <property type="match status" value="1"/>
</dbReference>